<name>A0A518EW97_9BACT</name>
<feature type="region of interest" description="Disordered" evidence="1">
    <location>
        <begin position="1"/>
        <end position="32"/>
    </location>
</feature>
<reference evidence="2 3" key="1">
    <citation type="submission" date="2019-02" db="EMBL/GenBank/DDBJ databases">
        <title>Deep-cultivation of Planctomycetes and their phenomic and genomic characterization uncovers novel biology.</title>
        <authorList>
            <person name="Wiegand S."/>
            <person name="Jogler M."/>
            <person name="Boedeker C."/>
            <person name="Pinto D."/>
            <person name="Vollmers J."/>
            <person name="Rivas-Marin E."/>
            <person name="Kohn T."/>
            <person name="Peeters S.H."/>
            <person name="Heuer A."/>
            <person name="Rast P."/>
            <person name="Oberbeckmann S."/>
            <person name="Bunk B."/>
            <person name="Jeske O."/>
            <person name="Meyerdierks A."/>
            <person name="Storesund J.E."/>
            <person name="Kallscheuer N."/>
            <person name="Luecker S."/>
            <person name="Lage O.M."/>
            <person name="Pohl T."/>
            <person name="Merkel B.J."/>
            <person name="Hornburger P."/>
            <person name="Mueller R.-W."/>
            <person name="Bruemmer F."/>
            <person name="Labrenz M."/>
            <person name="Spormann A.M."/>
            <person name="Op den Camp H."/>
            <person name="Overmann J."/>
            <person name="Amann R."/>
            <person name="Jetten M.S.M."/>
            <person name="Mascher T."/>
            <person name="Medema M.H."/>
            <person name="Devos D.P."/>
            <person name="Kaster A.-K."/>
            <person name="Ovreas L."/>
            <person name="Rohde M."/>
            <person name="Galperin M.Y."/>
            <person name="Jogler C."/>
        </authorList>
    </citation>
    <scope>NUCLEOTIDE SEQUENCE [LARGE SCALE GENOMIC DNA]</scope>
    <source>
        <strain evidence="2 3">Poly30</strain>
    </source>
</reference>
<dbReference type="AlphaFoldDB" id="A0A518EW97"/>
<dbReference type="OrthoDB" id="9849582at2"/>
<gene>
    <name evidence="2" type="ORF">Poly30_38920</name>
</gene>
<evidence type="ECO:0008006" key="4">
    <source>
        <dbReference type="Google" id="ProtNLM"/>
    </source>
</evidence>
<organism evidence="2 3">
    <name type="scientific">Saltatorellus ferox</name>
    <dbReference type="NCBI Taxonomy" id="2528018"/>
    <lineage>
        <taxon>Bacteria</taxon>
        <taxon>Pseudomonadati</taxon>
        <taxon>Planctomycetota</taxon>
        <taxon>Planctomycetia</taxon>
        <taxon>Planctomycetia incertae sedis</taxon>
        <taxon>Saltatorellus</taxon>
    </lineage>
</organism>
<dbReference type="RefSeq" id="WP_145200860.1">
    <property type="nucleotide sequence ID" value="NZ_CP036434.1"/>
</dbReference>
<protein>
    <recommendedName>
        <fullName evidence="4">HEAT repeat protein</fullName>
    </recommendedName>
</protein>
<dbReference type="EMBL" id="CP036434">
    <property type="protein sequence ID" value="QDV08354.1"/>
    <property type="molecule type" value="Genomic_DNA"/>
</dbReference>
<sequence>MFQVPFDGPNRATSHNPPAGGSHAQAEPDSGWRASLGGPWSVNSAAAFMLFAVLAVGTTGCDGLDHGDANAPTTEAAADSTDSKRAEGESTGSSNAAGLKIAPPVARRDRPRPGSISEEDWASIQALPPTRSGSDEVLFPPGDDDLMEPLVGTKEFSKHALEINPYELMPRDLPIADEHRAEIYELLGELQPLREDLTSDHHDRQFILNKRRIEALEKDDRPEVGWAALHAFTRFQGDDFHPRRTLLRIGARVSPKEATGLLKSLSFTYGYRLGDRAEAVLLLAETDPAALMEGARPYLERKGRPFQTAPSDEFYARAWITACERTGESPVPMMSEVAMNIALEPIARYVALEELGDHGDDPLARAALQEALVESTGDGYLRRKAAQGIIKGFPSEDACALLQEVLRNESDQNMARFLDDMVQTNCR</sequence>
<evidence type="ECO:0000313" key="2">
    <source>
        <dbReference type="EMBL" id="QDV08354.1"/>
    </source>
</evidence>
<keyword evidence="3" id="KW-1185">Reference proteome</keyword>
<dbReference type="Proteomes" id="UP000320390">
    <property type="component" value="Chromosome"/>
</dbReference>
<feature type="region of interest" description="Disordered" evidence="1">
    <location>
        <begin position="67"/>
        <end position="134"/>
    </location>
</feature>
<evidence type="ECO:0000256" key="1">
    <source>
        <dbReference type="SAM" id="MobiDB-lite"/>
    </source>
</evidence>
<accession>A0A518EW97</accession>
<proteinExistence type="predicted"/>
<evidence type="ECO:0000313" key="3">
    <source>
        <dbReference type="Proteomes" id="UP000320390"/>
    </source>
</evidence>